<reference evidence="10 11" key="1">
    <citation type="journal article" date="2016" name="Genome Announc.">
        <title>First Complete Genome Sequence of a Subdivision 6 Acidobacterium Strain.</title>
        <authorList>
            <person name="Huang S."/>
            <person name="Vieira S."/>
            <person name="Bunk B."/>
            <person name="Riedel T."/>
            <person name="Sproer C."/>
            <person name="Overmann J."/>
        </authorList>
    </citation>
    <scope>NUCLEOTIDE SEQUENCE [LARGE SCALE GENOMIC DNA]</scope>
    <source>
        <strain evidence="11">DSM 100886 HEG_-6_39</strain>
    </source>
</reference>
<dbReference type="SUPFAM" id="SSF55785">
    <property type="entry name" value="PYP-like sensor domain (PAS domain)"/>
    <property type="match status" value="1"/>
</dbReference>
<dbReference type="InterPro" id="IPR000700">
    <property type="entry name" value="PAS-assoc_C"/>
</dbReference>
<evidence type="ECO:0000313" key="11">
    <source>
        <dbReference type="Proteomes" id="UP000076079"/>
    </source>
</evidence>
<dbReference type="Gene3D" id="1.10.287.130">
    <property type="match status" value="1"/>
</dbReference>
<dbReference type="PANTHER" id="PTHR43547">
    <property type="entry name" value="TWO-COMPONENT HISTIDINE KINASE"/>
    <property type="match status" value="1"/>
</dbReference>
<dbReference type="InterPro" id="IPR000014">
    <property type="entry name" value="PAS"/>
</dbReference>
<gene>
    <name evidence="10" type="primary">evgS_2</name>
    <name evidence="10" type="ORF">LuPra_03685</name>
</gene>
<dbReference type="RefSeq" id="WP_157899366.1">
    <property type="nucleotide sequence ID" value="NZ_CP015136.1"/>
</dbReference>
<dbReference type="InterPro" id="IPR005467">
    <property type="entry name" value="His_kinase_dom"/>
</dbReference>
<dbReference type="CDD" id="cd00130">
    <property type="entry name" value="PAS"/>
    <property type="match status" value="1"/>
</dbReference>
<keyword evidence="5" id="KW-0418">Kinase</keyword>
<dbReference type="KEGG" id="abac:LuPra_03685"/>
<protein>
    <recommendedName>
        <fullName evidence="2">histidine kinase</fullName>
        <ecNumber evidence="2">2.7.13.3</ecNumber>
    </recommendedName>
</protein>
<dbReference type="PRINTS" id="PR00344">
    <property type="entry name" value="BCTRLSENSOR"/>
</dbReference>
<dbReference type="PANTHER" id="PTHR43547:SF2">
    <property type="entry name" value="HYBRID SIGNAL TRANSDUCTION HISTIDINE KINASE C"/>
    <property type="match status" value="1"/>
</dbReference>
<sequence>MIPPQAKGTFFPFDTAQAAVVESLPIILWTIGTDGHVEHLNAAARECTGLTDAADFERAVHPDDLSAHRERCAGAVLRGEQHDGRCRLHRASDGSWRWHTVRVVPIRDADGAVVYAVGTAIDDHERHALVQANQALLASEQRALRAAEDAARMKDEFLAALGHELRTPLNAIAGWTSLLKRGISGAEAARAIEVIERNSQVQRDLIGRMLDASRILSGHVRLDLQVLFLEDEVTLGVESIRAEVEARGLSIRTDVTTPRTAVNADPARLQQVIGHLLDNAVRFTPHGGQILVRQWLQDGSVHLAVSDTGSGIEPAFLPVVFDRFRAGDAAAAHRHGGLGLGLSIVRHLVQMHGGQVEAASEGPGLGATFTFLLPVVEAEGDGDLSGSTAARATEDTTTLRGLSILVIEDDPDSREMLSVLLENVGAVPVAAGTVGEGLRLLGDLEIDVVLSDIGMPGRDGFDLIRALRAFPNPRVQQAPALAVTAFSRDEDRERILAAGFDAHVGKPVEPRELFAAIGEAARRRADRTDHVADAPDP</sequence>
<dbReference type="SMART" id="SM00448">
    <property type="entry name" value="REC"/>
    <property type="match status" value="1"/>
</dbReference>
<dbReference type="InterPro" id="IPR001789">
    <property type="entry name" value="Sig_transdc_resp-reg_receiver"/>
</dbReference>
<dbReference type="OrthoDB" id="9815750at2"/>
<dbReference type="InterPro" id="IPR036097">
    <property type="entry name" value="HisK_dim/P_sf"/>
</dbReference>
<dbReference type="InterPro" id="IPR003594">
    <property type="entry name" value="HATPase_dom"/>
</dbReference>
<organism evidence="10 11">
    <name type="scientific">Luteitalea pratensis</name>
    <dbReference type="NCBI Taxonomy" id="1855912"/>
    <lineage>
        <taxon>Bacteria</taxon>
        <taxon>Pseudomonadati</taxon>
        <taxon>Acidobacteriota</taxon>
        <taxon>Vicinamibacteria</taxon>
        <taxon>Vicinamibacterales</taxon>
        <taxon>Vicinamibacteraceae</taxon>
        <taxon>Luteitalea</taxon>
    </lineage>
</organism>
<feature type="modified residue" description="4-aspartylphosphate" evidence="6">
    <location>
        <position position="452"/>
    </location>
</feature>
<evidence type="ECO:0000256" key="5">
    <source>
        <dbReference type="ARBA" id="ARBA00022777"/>
    </source>
</evidence>
<evidence type="ECO:0000256" key="4">
    <source>
        <dbReference type="ARBA" id="ARBA00022679"/>
    </source>
</evidence>
<evidence type="ECO:0000256" key="1">
    <source>
        <dbReference type="ARBA" id="ARBA00000085"/>
    </source>
</evidence>
<dbReference type="PROSITE" id="PS50109">
    <property type="entry name" value="HIS_KIN"/>
    <property type="match status" value="1"/>
</dbReference>
<keyword evidence="4 10" id="KW-0808">Transferase</keyword>
<dbReference type="Pfam" id="PF00512">
    <property type="entry name" value="HisKA"/>
    <property type="match status" value="1"/>
</dbReference>
<dbReference type="SMART" id="SM00387">
    <property type="entry name" value="HATPase_c"/>
    <property type="match status" value="1"/>
</dbReference>
<evidence type="ECO:0000256" key="2">
    <source>
        <dbReference type="ARBA" id="ARBA00012438"/>
    </source>
</evidence>
<dbReference type="InterPro" id="IPR036890">
    <property type="entry name" value="HATPase_C_sf"/>
</dbReference>
<proteinExistence type="predicted"/>
<name>A0A143PRL1_LUTPR</name>
<dbReference type="FunFam" id="3.30.565.10:FF:000006">
    <property type="entry name" value="Sensor histidine kinase WalK"/>
    <property type="match status" value="1"/>
</dbReference>
<dbReference type="STRING" id="1855912.LuPra_03685"/>
<evidence type="ECO:0000259" key="9">
    <source>
        <dbReference type="PROSITE" id="PS50113"/>
    </source>
</evidence>
<dbReference type="SMART" id="SM00086">
    <property type="entry name" value="PAC"/>
    <property type="match status" value="1"/>
</dbReference>
<dbReference type="EMBL" id="CP015136">
    <property type="protein sequence ID" value="AMY10454.1"/>
    <property type="molecule type" value="Genomic_DNA"/>
</dbReference>
<dbReference type="AlphaFoldDB" id="A0A143PRL1"/>
<dbReference type="NCBIfam" id="TIGR00229">
    <property type="entry name" value="sensory_box"/>
    <property type="match status" value="1"/>
</dbReference>
<dbReference type="EC" id="2.7.13.3" evidence="2"/>
<accession>A0A143PRL1</accession>
<evidence type="ECO:0000259" key="8">
    <source>
        <dbReference type="PROSITE" id="PS50110"/>
    </source>
</evidence>
<evidence type="ECO:0000313" key="10">
    <source>
        <dbReference type="EMBL" id="AMY10454.1"/>
    </source>
</evidence>
<dbReference type="Gene3D" id="3.40.50.2300">
    <property type="match status" value="1"/>
</dbReference>
<dbReference type="GO" id="GO:0000155">
    <property type="term" value="F:phosphorelay sensor kinase activity"/>
    <property type="evidence" value="ECO:0007669"/>
    <property type="project" value="InterPro"/>
</dbReference>
<dbReference type="PROSITE" id="PS50110">
    <property type="entry name" value="RESPONSE_REGULATORY"/>
    <property type="match status" value="1"/>
</dbReference>
<evidence type="ECO:0000256" key="3">
    <source>
        <dbReference type="ARBA" id="ARBA00022553"/>
    </source>
</evidence>
<dbReference type="Pfam" id="PF02518">
    <property type="entry name" value="HATPase_c"/>
    <property type="match status" value="1"/>
</dbReference>
<dbReference type="PROSITE" id="PS50113">
    <property type="entry name" value="PAC"/>
    <property type="match status" value="1"/>
</dbReference>
<dbReference type="SUPFAM" id="SSF55874">
    <property type="entry name" value="ATPase domain of HSP90 chaperone/DNA topoisomerase II/histidine kinase"/>
    <property type="match status" value="1"/>
</dbReference>
<dbReference type="SUPFAM" id="SSF52172">
    <property type="entry name" value="CheY-like"/>
    <property type="match status" value="1"/>
</dbReference>
<dbReference type="CDD" id="cd17580">
    <property type="entry name" value="REC_2_DhkD-like"/>
    <property type="match status" value="1"/>
</dbReference>
<dbReference type="InterPro" id="IPR013655">
    <property type="entry name" value="PAS_fold_3"/>
</dbReference>
<feature type="domain" description="Response regulatory" evidence="8">
    <location>
        <begin position="403"/>
        <end position="521"/>
    </location>
</feature>
<dbReference type="SUPFAM" id="SSF47384">
    <property type="entry name" value="Homodimeric domain of signal transducing histidine kinase"/>
    <property type="match status" value="1"/>
</dbReference>
<dbReference type="Gene3D" id="3.30.565.10">
    <property type="entry name" value="Histidine kinase-like ATPase, C-terminal domain"/>
    <property type="match status" value="1"/>
</dbReference>
<dbReference type="SMART" id="SM00388">
    <property type="entry name" value="HisKA"/>
    <property type="match status" value="1"/>
</dbReference>
<dbReference type="Pfam" id="PF08447">
    <property type="entry name" value="PAS_3"/>
    <property type="match status" value="1"/>
</dbReference>
<feature type="domain" description="Histidine kinase" evidence="7">
    <location>
        <begin position="160"/>
        <end position="377"/>
    </location>
</feature>
<dbReference type="InterPro" id="IPR011006">
    <property type="entry name" value="CheY-like_superfamily"/>
</dbReference>
<reference evidence="11" key="2">
    <citation type="submission" date="2016-04" db="EMBL/GenBank/DDBJ databases">
        <title>First Complete Genome Sequence of a Subdivision 6 Acidobacterium.</title>
        <authorList>
            <person name="Huang S."/>
            <person name="Vieira S."/>
            <person name="Bunk B."/>
            <person name="Riedel T."/>
            <person name="Sproeer C."/>
            <person name="Overmann J."/>
        </authorList>
    </citation>
    <scope>NUCLEOTIDE SEQUENCE [LARGE SCALE GENOMIC DNA]</scope>
    <source>
        <strain evidence="11">DSM 100886 HEG_-6_39</strain>
    </source>
</reference>
<comment type="catalytic activity">
    <reaction evidence="1">
        <text>ATP + protein L-histidine = ADP + protein N-phospho-L-histidine.</text>
        <dbReference type="EC" id="2.7.13.3"/>
    </reaction>
</comment>
<dbReference type="InterPro" id="IPR035965">
    <property type="entry name" value="PAS-like_dom_sf"/>
</dbReference>
<dbReference type="InterPro" id="IPR001610">
    <property type="entry name" value="PAC"/>
</dbReference>
<feature type="domain" description="PAC" evidence="9">
    <location>
        <begin position="82"/>
        <end position="135"/>
    </location>
</feature>
<dbReference type="Proteomes" id="UP000076079">
    <property type="component" value="Chromosome"/>
</dbReference>
<dbReference type="InterPro" id="IPR004358">
    <property type="entry name" value="Sig_transdc_His_kin-like_C"/>
</dbReference>
<keyword evidence="11" id="KW-1185">Reference proteome</keyword>
<dbReference type="Pfam" id="PF00072">
    <property type="entry name" value="Response_reg"/>
    <property type="match status" value="1"/>
</dbReference>
<evidence type="ECO:0000256" key="6">
    <source>
        <dbReference type="PROSITE-ProRule" id="PRU00169"/>
    </source>
</evidence>
<dbReference type="CDD" id="cd00082">
    <property type="entry name" value="HisKA"/>
    <property type="match status" value="1"/>
</dbReference>
<dbReference type="InterPro" id="IPR003661">
    <property type="entry name" value="HisK_dim/P_dom"/>
</dbReference>
<dbReference type="Gene3D" id="3.30.450.20">
    <property type="entry name" value="PAS domain"/>
    <property type="match status" value="1"/>
</dbReference>
<evidence type="ECO:0000259" key="7">
    <source>
        <dbReference type="PROSITE" id="PS50109"/>
    </source>
</evidence>
<keyword evidence="3 6" id="KW-0597">Phosphoprotein</keyword>